<feature type="domain" description="Glutamine amidotransferase type-2" evidence="12">
    <location>
        <begin position="8"/>
        <end position="233"/>
    </location>
</feature>
<dbReference type="Gene3D" id="3.40.50.2020">
    <property type="match status" value="1"/>
</dbReference>
<proteinExistence type="inferred from homology"/>
<dbReference type="GO" id="GO:0006189">
    <property type="term" value="P:'de novo' IMP biosynthetic process"/>
    <property type="evidence" value="ECO:0007669"/>
    <property type="project" value="UniProtKB-UniRule"/>
</dbReference>
<evidence type="ECO:0000259" key="12">
    <source>
        <dbReference type="PROSITE" id="PS51278"/>
    </source>
</evidence>
<comment type="catalytic activity">
    <reaction evidence="7 8">
        <text>5-phospho-beta-D-ribosylamine + L-glutamate + diphosphate = 5-phospho-alpha-D-ribose 1-diphosphate + L-glutamine + H2O</text>
        <dbReference type="Rhea" id="RHEA:14905"/>
        <dbReference type="ChEBI" id="CHEBI:15377"/>
        <dbReference type="ChEBI" id="CHEBI:29985"/>
        <dbReference type="ChEBI" id="CHEBI:33019"/>
        <dbReference type="ChEBI" id="CHEBI:58017"/>
        <dbReference type="ChEBI" id="CHEBI:58359"/>
        <dbReference type="ChEBI" id="CHEBI:58681"/>
        <dbReference type="EC" id="2.4.2.14"/>
    </reaction>
</comment>
<dbReference type="InterPro" id="IPR029057">
    <property type="entry name" value="PRTase-like"/>
</dbReference>
<keyword evidence="7 11" id="KW-0411">Iron-sulfur</keyword>
<dbReference type="EMBL" id="CP016199">
    <property type="protein sequence ID" value="ASS37181.1"/>
    <property type="molecule type" value="Genomic_DNA"/>
</dbReference>
<dbReference type="CDD" id="cd06223">
    <property type="entry name" value="PRTases_typeI"/>
    <property type="match status" value="1"/>
</dbReference>
<evidence type="ECO:0000256" key="1">
    <source>
        <dbReference type="ARBA" id="ARBA00005209"/>
    </source>
</evidence>
<dbReference type="PIRSF" id="PIRSF000485">
    <property type="entry name" value="Amd_phspho_trans"/>
    <property type="match status" value="1"/>
</dbReference>
<dbReference type="GO" id="GO:0004044">
    <property type="term" value="F:amidophosphoribosyltransferase activity"/>
    <property type="evidence" value="ECO:0007669"/>
    <property type="project" value="UniProtKB-UniRule"/>
</dbReference>
<keyword evidence="7 10" id="KW-0460">Magnesium</keyword>
<dbReference type="InterPro" id="IPR035584">
    <property type="entry name" value="PurF_N"/>
</dbReference>
<dbReference type="OrthoDB" id="9801213at2"/>
<evidence type="ECO:0000256" key="4">
    <source>
        <dbReference type="ARBA" id="ARBA00022679"/>
    </source>
</evidence>
<dbReference type="CDD" id="cd00715">
    <property type="entry name" value="GPATase_N"/>
    <property type="match status" value="1"/>
</dbReference>
<keyword evidence="3 7" id="KW-0328">Glycosyltransferase</keyword>
<dbReference type="SUPFAM" id="SSF53271">
    <property type="entry name" value="PRTase-like"/>
    <property type="match status" value="1"/>
</dbReference>
<dbReference type="Pfam" id="PF00156">
    <property type="entry name" value="Pribosyltran"/>
    <property type="match status" value="1"/>
</dbReference>
<comment type="similarity">
    <text evidence="2 7 8">In the C-terminal section; belongs to the purine/pyrimidine phosphoribosyltransferase family.</text>
</comment>
<dbReference type="InterPro" id="IPR000836">
    <property type="entry name" value="PRTase_dom"/>
</dbReference>
<comment type="pathway">
    <text evidence="1 7 8">Purine metabolism; IMP biosynthesis via de novo pathway; N(1)-(5-phospho-D-ribosyl)glycinamide from 5-phospho-alpha-D-ribose 1-diphosphate: step 1/2.</text>
</comment>
<dbReference type="RefSeq" id="WP_094233397.1">
    <property type="nucleotide sequence ID" value="NZ_CP016199.1"/>
</dbReference>
<keyword evidence="5 7" id="KW-0658">Purine biosynthesis</keyword>
<reference evidence="14" key="1">
    <citation type="submission" date="2016-05" db="EMBL/GenBank/DDBJ databases">
        <authorList>
            <person name="Holder M.E."/>
            <person name="Ajami N.J."/>
            <person name="Petrosino J.F."/>
        </authorList>
    </citation>
    <scope>NUCLEOTIDE SEQUENCE [LARGE SCALE GENOMIC DNA]</scope>
    <source>
        <strain evidence="14">ATCC 700696</strain>
    </source>
</reference>
<dbReference type="Proteomes" id="UP000214689">
    <property type="component" value="Chromosome"/>
</dbReference>
<keyword evidence="6 7" id="KW-0315">Glutamine amidotransferase</keyword>
<evidence type="ECO:0000256" key="2">
    <source>
        <dbReference type="ARBA" id="ARBA00010138"/>
    </source>
</evidence>
<dbReference type="PROSITE" id="PS51278">
    <property type="entry name" value="GATASE_TYPE_2"/>
    <property type="match status" value="1"/>
</dbReference>
<protein>
    <recommendedName>
        <fullName evidence="7">Amidophosphoribosyltransferase</fullName>
        <shortName evidence="7">ATase</shortName>
        <ecNumber evidence="7">2.4.2.14</ecNumber>
    </recommendedName>
    <alternativeName>
        <fullName evidence="7">Glutamine phosphoribosylpyrophosphate amidotransferase</fullName>
        <shortName evidence="7">GPATase</shortName>
    </alternativeName>
</protein>
<gene>
    <name evidence="7" type="primary">purF</name>
    <name evidence="13" type="ORF">AXF17_00945</name>
</gene>
<feature type="binding site" evidence="7 11">
    <location>
        <position position="250"/>
    </location>
    <ligand>
        <name>[4Fe-4S] cluster</name>
        <dbReference type="ChEBI" id="CHEBI:49883"/>
    </ligand>
</feature>
<dbReference type="GO" id="GO:0009113">
    <property type="term" value="P:purine nucleobase biosynthetic process"/>
    <property type="evidence" value="ECO:0007669"/>
    <property type="project" value="UniProtKB-UniRule"/>
</dbReference>
<comment type="function">
    <text evidence="7">Catalyzes the formation of phosphoribosylamine from phosphoribosylpyrophosphate (PRPP) and glutamine.</text>
</comment>
<evidence type="ECO:0000256" key="7">
    <source>
        <dbReference type="HAMAP-Rule" id="MF_01931"/>
    </source>
</evidence>
<feature type="binding site" evidence="7 10">
    <location>
        <position position="359"/>
    </location>
    <ligand>
        <name>Mg(2+)</name>
        <dbReference type="ChEBI" id="CHEBI:18420"/>
    </ligand>
</feature>
<keyword evidence="7" id="KW-0004">4Fe-4S</keyword>
<dbReference type="PANTHER" id="PTHR11907">
    <property type="entry name" value="AMIDOPHOSPHORIBOSYLTRANSFERASE"/>
    <property type="match status" value="1"/>
</dbReference>
<dbReference type="NCBIfam" id="TIGR01134">
    <property type="entry name" value="purF"/>
    <property type="match status" value="1"/>
</dbReference>
<dbReference type="UniPathway" id="UPA00074">
    <property type="reaction ID" value="UER00124"/>
</dbReference>
<feature type="binding site" evidence="7 10">
    <location>
        <position position="297"/>
    </location>
    <ligand>
        <name>Mg(2+)</name>
        <dbReference type="ChEBI" id="CHEBI:18420"/>
    </ligand>
</feature>
<dbReference type="HAMAP" id="MF_01931">
    <property type="entry name" value="PurF"/>
    <property type="match status" value="1"/>
</dbReference>
<evidence type="ECO:0000313" key="14">
    <source>
        <dbReference type="Proteomes" id="UP000214689"/>
    </source>
</evidence>
<evidence type="ECO:0000256" key="8">
    <source>
        <dbReference type="PIRNR" id="PIRNR000485"/>
    </source>
</evidence>
<dbReference type="AlphaFoldDB" id="A0A223AQF1"/>
<dbReference type="Pfam" id="PF13537">
    <property type="entry name" value="GATase_7"/>
    <property type="match status" value="1"/>
</dbReference>
<evidence type="ECO:0000256" key="9">
    <source>
        <dbReference type="PIRSR" id="PIRSR000485-1"/>
    </source>
</evidence>
<feature type="binding site" evidence="7 11">
    <location>
        <position position="448"/>
    </location>
    <ligand>
        <name>[4Fe-4S] cluster</name>
        <dbReference type="ChEBI" id="CHEBI:49883"/>
    </ligand>
</feature>
<evidence type="ECO:0000256" key="10">
    <source>
        <dbReference type="PIRSR" id="PIRSR000485-2"/>
    </source>
</evidence>
<evidence type="ECO:0000256" key="5">
    <source>
        <dbReference type="ARBA" id="ARBA00022755"/>
    </source>
</evidence>
<evidence type="ECO:0000256" key="6">
    <source>
        <dbReference type="ARBA" id="ARBA00022962"/>
    </source>
</evidence>
<dbReference type="InterPro" id="IPR017932">
    <property type="entry name" value="GATase_2_dom"/>
</dbReference>
<dbReference type="InterPro" id="IPR029055">
    <property type="entry name" value="Ntn_hydrolases_N"/>
</dbReference>
<feature type="active site" description="Nucleophile" evidence="7 9">
    <location>
        <position position="8"/>
    </location>
</feature>
<feature type="binding site" evidence="7 11">
    <location>
        <position position="451"/>
    </location>
    <ligand>
        <name>[4Fe-4S] cluster</name>
        <dbReference type="ChEBI" id="CHEBI:49883"/>
    </ligand>
</feature>
<evidence type="ECO:0000256" key="11">
    <source>
        <dbReference type="PIRSR" id="PIRSR000485-3"/>
    </source>
</evidence>
<feature type="binding site" evidence="7 11">
    <location>
        <position position="396"/>
    </location>
    <ligand>
        <name>[4Fe-4S] cluster</name>
        <dbReference type="ChEBI" id="CHEBI:49883"/>
    </ligand>
</feature>
<feature type="binding site" evidence="7 10">
    <location>
        <position position="360"/>
    </location>
    <ligand>
        <name>Mg(2+)</name>
        <dbReference type="ChEBI" id="CHEBI:18420"/>
    </ligand>
</feature>
<keyword evidence="7 11" id="KW-0408">Iron</keyword>
<dbReference type="InterPro" id="IPR005854">
    <property type="entry name" value="PurF"/>
</dbReference>
<name>A0A223AQF1_9FIRM</name>
<keyword evidence="7 10" id="KW-0479">Metal-binding</keyword>
<sequence>MSELREECGVVGVFSPRETYEIGRTVYYALYSLQHRGQESCGIVVNDDGVFASRKDLGLVNEVFNNNTLDELGVGSLAIGHVRYGTTGKNERANAQPIVVNHIKGSMAVAHNGNIVNSGDLRRELELEGSIFQTTSDTEVIAYLITKERLRTDCIENAINAAMHKLRGAYSLCVMSPNKLIAVRDDRGFRPLCYGLTEDGRYVVASESCALDAVGAKFVRDIEPGEIVIFNHDGIRSIKDHCNKNPKSICIFEYIYFARPDSKIDGISVHRARVEAGRALAIDYPVDADIVIGVPDSGLDAAVGYARESGIPYGMGFVKNKYIGRTFIAPGQAQREKLVNIKLNVIEETVRGKRVVMIDDSIVRGTTSRNIVEKLRHAGAKEVHLMLTAPPFVDECYYGTDVSDKSQLIAANHTVEEICTLIGCDSIGFLKMERLHEMIGTAPNVGYCDACFGGEYPAGRATTGKLKFETKLSEIKKKEN</sequence>
<comment type="cofactor">
    <cofactor evidence="7 10">
        <name>Mg(2+)</name>
        <dbReference type="ChEBI" id="CHEBI:18420"/>
    </cofactor>
    <text evidence="7 10">Binds 1 Mg(2+) ion per subunit.</text>
</comment>
<keyword evidence="4 7" id="KW-0808">Transferase</keyword>
<dbReference type="Gene3D" id="3.60.20.10">
    <property type="entry name" value="Glutamine Phosphoribosylpyrophosphate, subunit 1, domain 1"/>
    <property type="match status" value="1"/>
</dbReference>
<dbReference type="GO" id="GO:0051539">
    <property type="term" value="F:4 iron, 4 sulfur cluster binding"/>
    <property type="evidence" value="ECO:0007669"/>
    <property type="project" value="UniProtKB-KW"/>
</dbReference>
<evidence type="ECO:0000256" key="3">
    <source>
        <dbReference type="ARBA" id="ARBA00022676"/>
    </source>
</evidence>
<evidence type="ECO:0000313" key="13">
    <source>
        <dbReference type="EMBL" id="ASS37181.1"/>
    </source>
</evidence>
<organism evidence="13 14">
    <name type="scientific">Mogibacterium pumilum</name>
    <dbReference type="NCBI Taxonomy" id="86332"/>
    <lineage>
        <taxon>Bacteria</taxon>
        <taxon>Bacillati</taxon>
        <taxon>Bacillota</taxon>
        <taxon>Clostridia</taxon>
        <taxon>Peptostreptococcales</taxon>
        <taxon>Anaerovoracaceae</taxon>
        <taxon>Mogibacterium</taxon>
    </lineage>
</organism>
<dbReference type="EC" id="2.4.2.14" evidence="7"/>
<comment type="cofactor">
    <cofactor evidence="7 11">
        <name>[4Fe-4S] cluster</name>
        <dbReference type="ChEBI" id="CHEBI:49883"/>
    </cofactor>
    <text evidence="7 11">Binds 1 [4Fe-4S] cluster per subunit.</text>
</comment>
<dbReference type="SUPFAM" id="SSF56235">
    <property type="entry name" value="N-terminal nucleophile aminohydrolases (Ntn hydrolases)"/>
    <property type="match status" value="1"/>
</dbReference>
<dbReference type="GO" id="GO:0000287">
    <property type="term" value="F:magnesium ion binding"/>
    <property type="evidence" value="ECO:0007669"/>
    <property type="project" value="UniProtKB-UniRule"/>
</dbReference>
<accession>A0A223AQF1</accession>
<keyword evidence="14" id="KW-1185">Reference proteome</keyword>